<name>A0A167VL86_9AGAM</name>
<dbReference type="GO" id="GO:0006886">
    <property type="term" value="P:intracellular protein transport"/>
    <property type="evidence" value="ECO:0007669"/>
    <property type="project" value="InterPro"/>
</dbReference>
<evidence type="ECO:0000313" key="2">
    <source>
        <dbReference type="EMBL" id="KZP05135.1"/>
    </source>
</evidence>
<accession>A0A167VL86</accession>
<dbReference type="InterPro" id="IPR013713">
    <property type="entry name" value="XPO2_central"/>
</dbReference>
<dbReference type="Proteomes" id="UP000076532">
    <property type="component" value="Unassembled WGS sequence"/>
</dbReference>
<evidence type="ECO:0000313" key="3">
    <source>
        <dbReference type="Proteomes" id="UP000076532"/>
    </source>
</evidence>
<gene>
    <name evidence="2" type="ORF">FIBSPDRAFT_903731</name>
</gene>
<dbReference type="OrthoDB" id="550577at2759"/>
<organism evidence="2 3">
    <name type="scientific">Athelia psychrophila</name>
    <dbReference type="NCBI Taxonomy" id="1759441"/>
    <lineage>
        <taxon>Eukaryota</taxon>
        <taxon>Fungi</taxon>
        <taxon>Dikarya</taxon>
        <taxon>Basidiomycota</taxon>
        <taxon>Agaricomycotina</taxon>
        <taxon>Agaricomycetes</taxon>
        <taxon>Agaricomycetidae</taxon>
        <taxon>Atheliales</taxon>
        <taxon>Atheliaceae</taxon>
        <taxon>Athelia</taxon>
    </lineage>
</organism>
<keyword evidence="3" id="KW-1185">Reference proteome</keyword>
<protein>
    <recommendedName>
        <fullName evidence="1">Exportin-2 central domain-containing protein</fullName>
    </recommendedName>
</protein>
<evidence type="ECO:0000259" key="1">
    <source>
        <dbReference type="Pfam" id="PF08506"/>
    </source>
</evidence>
<sequence length="160" mass="17640">MFVSTARALVGTGRLPGVGDDGSERATKAFRDGLQFCAPAPLLIRFIGLYRLAIPALHLHGHPVGVLQGLAAEGLVQDVAEPNVGLREREMEQFEDAPLEFIHLDLALSDPQIAFWRGSVALVAISNDVQPWSQAFTTSLFTTYTAQWFLARERLSVYWC</sequence>
<dbReference type="EMBL" id="KV417859">
    <property type="protein sequence ID" value="KZP05135.1"/>
    <property type="molecule type" value="Genomic_DNA"/>
</dbReference>
<feature type="domain" description="Exportin-2 central" evidence="1">
    <location>
        <begin position="75"/>
        <end position="110"/>
    </location>
</feature>
<proteinExistence type="predicted"/>
<dbReference type="Pfam" id="PF08506">
    <property type="entry name" value="Cse1"/>
    <property type="match status" value="1"/>
</dbReference>
<dbReference type="AlphaFoldDB" id="A0A167VL86"/>
<reference evidence="2 3" key="1">
    <citation type="journal article" date="2016" name="Mol. Biol. Evol.">
        <title>Comparative Genomics of Early-Diverging Mushroom-Forming Fungi Provides Insights into the Origins of Lignocellulose Decay Capabilities.</title>
        <authorList>
            <person name="Nagy L.G."/>
            <person name="Riley R."/>
            <person name="Tritt A."/>
            <person name="Adam C."/>
            <person name="Daum C."/>
            <person name="Floudas D."/>
            <person name="Sun H."/>
            <person name="Yadav J.S."/>
            <person name="Pangilinan J."/>
            <person name="Larsson K.H."/>
            <person name="Matsuura K."/>
            <person name="Barry K."/>
            <person name="Labutti K."/>
            <person name="Kuo R."/>
            <person name="Ohm R.A."/>
            <person name="Bhattacharya S.S."/>
            <person name="Shirouzu T."/>
            <person name="Yoshinaga Y."/>
            <person name="Martin F.M."/>
            <person name="Grigoriev I.V."/>
            <person name="Hibbett D.S."/>
        </authorList>
    </citation>
    <scope>NUCLEOTIDE SEQUENCE [LARGE SCALE GENOMIC DNA]</scope>
    <source>
        <strain evidence="2 3">CBS 109695</strain>
    </source>
</reference>